<dbReference type="UniPathway" id="UPA00204"/>
<dbReference type="GO" id="GO:0103068">
    <property type="term" value="F:leukotriene C4 gamma-glutamyl transferase activity"/>
    <property type="evidence" value="ECO:0007669"/>
    <property type="project" value="UniProtKB-EC"/>
</dbReference>
<evidence type="ECO:0000256" key="1">
    <source>
        <dbReference type="ARBA" id="ARBA00001049"/>
    </source>
</evidence>
<evidence type="ECO:0000256" key="4">
    <source>
        <dbReference type="PIRSR" id="PIRSR600101-1"/>
    </source>
</evidence>
<dbReference type="InterPro" id="IPR029055">
    <property type="entry name" value="Ntn_hydrolases_N"/>
</dbReference>
<name>A0A1X9M669_9BACI</name>
<keyword evidence="6" id="KW-0317">Glutathione biosynthesis</keyword>
<dbReference type="Gene3D" id="1.10.246.130">
    <property type="match status" value="1"/>
</dbReference>
<dbReference type="STRING" id="199441.BkAM31D_03225"/>
<dbReference type="PANTHER" id="PTHR43881:SF1">
    <property type="entry name" value="GAMMA-GLUTAMYLTRANSPEPTIDASE (AFU_ORTHOLOGUE AFUA_4G13580)"/>
    <property type="match status" value="1"/>
</dbReference>
<comment type="catalytic activity">
    <reaction evidence="3 6">
        <text>an N-terminal (5-L-glutamyl)-[peptide] + an alpha-amino acid = 5-L-glutamyl amino acid + an N-terminal L-alpha-aminoacyl-[peptide]</text>
        <dbReference type="Rhea" id="RHEA:23904"/>
        <dbReference type="Rhea" id="RHEA-COMP:9780"/>
        <dbReference type="Rhea" id="RHEA-COMP:9795"/>
        <dbReference type="ChEBI" id="CHEBI:77644"/>
        <dbReference type="ChEBI" id="CHEBI:78597"/>
        <dbReference type="ChEBI" id="CHEBI:78599"/>
        <dbReference type="ChEBI" id="CHEBI:78608"/>
        <dbReference type="EC" id="2.3.2.2"/>
    </reaction>
</comment>
<evidence type="ECO:0000313" key="8">
    <source>
        <dbReference type="Proteomes" id="UP000193006"/>
    </source>
</evidence>
<evidence type="ECO:0000256" key="3">
    <source>
        <dbReference type="ARBA" id="ARBA00047417"/>
    </source>
</evidence>
<dbReference type="GO" id="GO:0036374">
    <property type="term" value="F:glutathione hydrolase activity"/>
    <property type="evidence" value="ECO:0007669"/>
    <property type="project" value="UniProtKB-UniRule"/>
</dbReference>
<dbReference type="AlphaFoldDB" id="A0A1X9M669"/>
<dbReference type="InterPro" id="IPR043137">
    <property type="entry name" value="GGT_ssub_C"/>
</dbReference>
<dbReference type="EMBL" id="CP020814">
    <property type="protein sequence ID" value="ARK28948.1"/>
    <property type="molecule type" value="Genomic_DNA"/>
</dbReference>
<dbReference type="EC" id="2.3.2.2" evidence="6"/>
<sequence>MIKTFRPTTMGPNGMVTTPHYLASQAGAHVLQNGGNAIEAAICAASTIAVVYPHMNSIGGDNFWLIYDAQKKEMKALNSSGRSGEQATISFYREQGFEQIPTRGYLSANTVPGAIAGWDKAYQYSKEYLKGSFSWGDLLQSSIDYAKNGFAVTTSQQYWTNVNLDEADNEFRHLQRFEGFRSTFMKDDSTYKAGELMKQNDLAQTLEAIAEEGSKVFYEGVIGQQIVTDLQANGGILTVNDFRNHKSDWVDPISVDYRGYKAYNLPPNTQGMASLSILNILNNFDLSVMKEGSPDYYHLLVEATKLAFSDRDKWLTDPDFQRIPLDDLLSKSHGMNLANQIHQDLSRVMSKQLDPKGDTVWFGIVDQQGNAVSFIQSIYHDFGSGIIPKNTGILMQNRGSFFSLEDNHVNCLKPNKRTFHTLNPAMLLDDSNLKLVYGTMGGEGQPQTQAALITRIIDYGFDVQAAIEAPRWLYGRTWGASSNHLKVEGRVPRQIINSLRKRGMILKL</sequence>
<accession>A0A1X9M669</accession>
<dbReference type="InterPro" id="IPR000101">
    <property type="entry name" value="GGT_peptidase"/>
</dbReference>
<proteinExistence type="inferred from homology"/>
<keyword evidence="6 7" id="KW-0808">Transferase</keyword>
<dbReference type="PANTHER" id="PTHR43881">
    <property type="entry name" value="GAMMA-GLUTAMYLTRANSPEPTIDASE (AFU_ORTHOLOGUE AFUA_4G13580)"/>
    <property type="match status" value="1"/>
</dbReference>
<comment type="similarity">
    <text evidence="6">Belongs to the gamma-glutamyltransferase family.</text>
</comment>
<comment type="PTM">
    <text evidence="6">Cleaved by autocatalysis into a large and a small subunit.</text>
</comment>
<comment type="catalytic activity">
    <reaction evidence="2 6">
        <text>glutathione + H2O = L-cysteinylglycine + L-glutamate</text>
        <dbReference type="Rhea" id="RHEA:28807"/>
        <dbReference type="ChEBI" id="CHEBI:15377"/>
        <dbReference type="ChEBI" id="CHEBI:29985"/>
        <dbReference type="ChEBI" id="CHEBI:57925"/>
        <dbReference type="ChEBI" id="CHEBI:61694"/>
        <dbReference type="EC" id="3.4.19.13"/>
    </reaction>
</comment>
<feature type="active site" description="Nucleophile" evidence="4">
    <location>
        <position position="359"/>
    </location>
</feature>
<dbReference type="SUPFAM" id="SSF56235">
    <property type="entry name" value="N-terminal nucleophile aminohydrolases (Ntn hydrolases)"/>
    <property type="match status" value="1"/>
</dbReference>
<keyword evidence="6" id="KW-0378">Hydrolase</keyword>
<dbReference type="GO" id="GO:0006751">
    <property type="term" value="P:glutathione catabolic process"/>
    <property type="evidence" value="ECO:0007669"/>
    <property type="project" value="UniProtKB-UniRule"/>
</dbReference>
<keyword evidence="8" id="KW-1185">Reference proteome</keyword>
<keyword evidence="6 7" id="KW-0012">Acyltransferase</keyword>
<evidence type="ECO:0000256" key="2">
    <source>
        <dbReference type="ARBA" id="ARBA00001089"/>
    </source>
</evidence>
<dbReference type="InterPro" id="IPR052896">
    <property type="entry name" value="GGT-like_enzyme"/>
</dbReference>
<protein>
    <recommendedName>
        <fullName evidence="6">Glutathione hydrolase proenzyme</fullName>
        <ecNumber evidence="6">2.3.2.2</ecNumber>
        <ecNumber evidence="6">3.4.19.13</ecNumber>
    </recommendedName>
    <component>
        <recommendedName>
            <fullName evidence="6">Glutathione hydrolase large chain</fullName>
        </recommendedName>
    </component>
    <component>
        <recommendedName>
            <fullName evidence="6">Glutathione hydrolase small chain</fullName>
        </recommendedName>
    </component>
</protein>
<gene>
    <name evidence="7" type="primary">ywrD_1</name>
    <name evidence="7" type="ORF">BkAM31D_03225</name>
</gene>
<evidence type="ECO:0000256" key="6">
    <source>
        <dbReference type="RuleBase" id="RU368036"/>
    </source>
</evidence>
<dbReference type="KEGG" id="bkw:BkAM31D_03225"/>
<dbReference type="Pfam" id="PF01019">
    <property type="entry name" value="G_glu_transpept"/>
    <property type="match status" value="1"/>
</dbReference>
<organism evidence="7 8">
    <name type="scientific">Halalkalibacter krulwichiae</name>
    <dbReference type="NCBI Taxonomy" id="199441"/>
    <lineage>
        <taxon>Bacteria</taxon>
        <taxon>Bacillati</taxon>
        <taxon>Bacillota</taxon>
        <taxon>Bacilli</taxon>
        <taxon>Bacillales</taxon>
        <taxon>Bacillaceae</taxon>
        <taxon>Halalkalibacter</taxon>
    </lineage>
</organism>
<dbReference type="GO" id="GO:0006750">
    <property type="term" value="P:glutathione biosynthetic process"/>
    <property type="evidence" value="ECO:0007669"/>
    <property type="project" value="UniProtKB-KW"/>
</dbReference>
<comment type="subunit">
    <text evidence="6">This enzyme consists of two polypeptide chains, which are synthesized in precursor form from a single polypeptide.</text>
</comment>
<comment type="catalytic activity">
    <reaction evidence="1 6">
        <text>an S-substituted glutathione + H2O = an S-substituted L-cysteinylglycine + L-glutamate</text>
        <dbReference type="Rhea" id="RHEA:59468"/>
        <dbReference type="ChEBI" id="CHEBI:15377"/>
        <dbReference type="ChEBI" id="CHEBI:29985"/>
        <dbReference type="ChEBI" id="CHEBI:90779"/>
        <dbReference type="ChEBI" id="CHEBI:143103"/>
        <dbReference type="EC" id="3.4.19.13"/>
    </reaction>
</comment>
<feature type="binding site" evidence="5">
    <location>
        <position position="442"/>
    </location>
    <ligand>
        <name>L-glutamate</name>
        <dbReference type="ChEBI" id="CHEBI:29985"/>
    </ligand>
</feature>
<dbReference type="Proteomes" id="UP000193006">
    <property type="component" value="Chromosome"/>
</dbReference>
<keyword evidence="6" id="KW-0865">Zymogen</keyword>
<dbReference type="Gene3D" id="3.60.20.40">
    <property type="match status" value="1"/>
</dbReference>
<comment type="pathway">
    <text evidence="6">Sulfur metabolism; glutathione metabolism.</text>
</comment>
<dbReference type="NCBIfam" id="TIGR00066">
    <property type="entry name" value="g_glut_trans"/>
    <property type="match status" value="1"/>
</dbReference>
<dbReference type="InterPro" id="IPR043138">
    <property type="entry name" value="GGT_lsub"/>
</dbReference>
<dbReference type="PRINTS" id="PR01210">
    <property type="entry name" value="GGTRANSPTASE"/>
</dbReference>
<evidence type="ECO:0000256" key="5">
    <source>
        <dbReference type="PIRSR" id="PIRSR600101-2"/>
    </source>
</evidence>
<dbReference type="EC" id="3.4.19.13" evidence="6"/>
<reference evidence="7 8" key="1">
    <citation type="submission" date="2017-04" db="EMBL/GenBank/DDBJ databases">
        <title>Bacillus krulwichiae AM31D Genome sequencing and assembly.</title>
        <authorList>
            <person name="Krulwich T.A."/>
            <person name="Anastor L."/>
            <person name="Ehrlich R."/>
            <person name="Ehrlich G.D."/>
            <person name="Janto B."/>
        </authorList>
    </citation>
    <scope>NUCLEOTIDE SEQUENCE [LARGE SCALE GENOMIC DNA]</scope>
    <source>
        <strain evidence="7 8">AM31D</strain>
    </source>
</reference>
<evidence type="ECO:0000313" key="7">
    <source>
        <dbReference type="EMBL" id="ARK28948.1"/>
    </source>
</evidence>